<dbReference type="EMBL" id="PGCI01000726">
    <property type="protein sequence ID" value="PLW18793.1"/>
    <property type="molecule type" value="Genomic_DNA"/>
</dbReference>
<evidence type="ECO:0000313" key="2">
    <source>
        <dbReference type="EMBL" id="PLW18793.1"/>
    </source>
</evidence>
<gene>
    <name evidence="2" type="ORF">PCASD_20743</name>
</gene>
<accession>A0A2N5SZX7</accession>
<name>A0A2N5SZX7_9BASI</name>
<dbReference type="Proteomes" id="UP000235392">
    <property type="component" value="Unassembled WGS sequence"/>
</dbReference>
<organism evidence="2 3">
    <name type="scientific">Puccinia coronata f. sp. avenae</name>
    <dbReference type="NCBI Taxonomy" id="200324"/>
    <lineage>
        <taxon>Eukaryota</taxon>
        <taxon>Fungi</taxon>
        <taxon>Dikarya</taxon>
        <taxon>Basidiomycota</taxon>
        <taxon>Pucciniomycotina</taxon>
        <taxon>Pucciniomycetes</taxon>
        <taxon>Pucciniales</taxon>
        <taxon>Pucciniaceae</taxon>
        <taxon>Puccinia</taxon>
    </lineage>
</organism>
<reference evidence="2 3" key="1">
    <citation type="submission" date="2017-11" db="EMBL/GenBank/DDBJ databases">
        <title>De novo assembly and phasing of dikaryotic genomes from two isolates of Puccinia coronata f. sp. avenae, the causal agent of oat crown rust.</title>
        <authorList>
            <person name="Miller M.E."/>
            <person name="Zhang Y."/>
            <person name="Omidvar V."/>
            <person name="Sperschneider J."/>
            <person name="Schwessinger B."/>
            <person name="Raley C."/>
            <person name="Palmer J.M."/>
            <person name="Garnica D."/>
            <person name="Upadhyaya N."/>
            <person name="Rathjen J."/>
            <person name="Taylor J.M."/>
            <person name="Park R.F."/>
            <person name="Dodds P.N."/>
            <person name="Hirsch C.D."/>
            <person name="Kianian S.F."/>
            <person name="Figueroa M."/>
        </authorList>
    </citation>
    <scope>NUCLEOTIDE SEQUENCE [LARGE SCALE GENOMIC DNA]</scope>
    <source>
        <strain evidence="2">12SD80</strain>
    </source>
</reference>
<evidence type="ECO:0000313" key="3">
    <source>
        <dbReference type="Proteomes" id="UP000235392"/>
    </source>
</evidence>
<feature type="region of interest" description="Disordered" evidence="1">
    <location>
        <begin position="1"/>
        <end position="34"/>
    </location>
</feature>
<comment type="caution">
    <text evidence="2">The sequence shown here is derived from an EMBL/GenBank/DDBJ whole genome shotgun (WGS) entry which is preliminary data.</text>
</comment>
<dbReference type="AlphaFoldDB" id="A0A2N5SZX7"/>
<proteinExistence type="predicted"/>
<protein>
    <submittedName>
        <fullName evidence="2">Uncharacterized protein</fullName>
    </submittedName>
</protein>
<sequence length="381" mass="44082">MEMTASGAEGAKILEGGTDVSKSTIPGSGGIESAKQRKTGWFGLTSKSSKEEQKQHHLGQGLIRTTWWEKVAVRMFKGFKSEFSKIHQNFREFLGLKKVQYDRILKQSLNELQSLREEDKVALDRIRKSHKDFSAKIKPMLLLWDERDPMQVLVERMALYQSKSLADDQEILWNHLPRDKQYLSTLLGLMGPEKVLEPWFQAVIKKKIQSKELEFFGQEAEVQSTISKSSGPEEEFLSELKSIETNLANLAISQRTSSSSVMGTKPWLALHYNEDIAKNEEKLIKLLGGREKMNSALDMIFSMDFHKTFMNELKSPSSSYYYDLAFLEPFRYLNYDIKAEEKNLIYQQLEIERRVDHILTIMHQAPIALENFKNYLKIILR</sequence>
<evidence type="ECO:0000256" key="1">
    <source>
        <dbReference type="SAM" id="MobiDB-lite"/>
    </source>
</evidence>